<dbReference type="GO" id="GO:0016020">
    <property type="term" value="C:membrane"/>
    <property type="evidence" value="ECO:0007669"/>
    <property type="project" value="UniProtKB-SubCell"/>
</dbReference>
<dbReference type="SUPFAM" id="SSF161084">
    <property type="entry name" value="MAPEG domain-like"/>
    <property type="match status" value="1"/>
</dbReference>
<protein>
    <submittedName>
        <fullName evidence="6">Uncharacterized protein</fullName>
    </submittedName>
</protein>
<evidence type="ECO:0000313" key="7">
    <source>
        <dbReference type="Proteomes" id="UP001365542"/>
    </source>
</evidence>
<evidence type="ECO:0000256" key="5">
    <source>
        <dbReference type="SAM" id="Phobius"/>
    </source>
</evidence>
<feature type="transmembrane region" description="Helical" evidence="5">
    <location>
        <begin position="6"/>
        <end position="28"/>
    </location>
</feature>
<evidence type="ECO:0000313" key="6">
    <source>
        <dbReference type="EMBL" id="KAK6531764.1"/>
    </source>
</evidence>
<evidence type="ECO:0000256" key="4">
    <source>
        <dbReference type="ARBA" id="ARBA00023136"/>
    </source>
</evidence>
<dbReference type="AlphaFoldDB" id="A0AAV9X050"/>
<dbReference type="InterPro" id="IPR023352">
    <property type="entry name" value="MAPEG-like_dom_sf"/>
</dbReference>
<comment type="caution">
    <text evidence="6">The sequence shown here is derived from an EMBL/GenBank/DDBJ whole genome shotgun (WGS) entry which is preliminary data.</text>
</comment>
<dbReference type="EMBL" id="JAVHJO010000012">
    <property type="protein sequence ID" value="KAK6531764.1"/>
    <property type="molecule type" value="Genomic_DNA"/>
</dbReference>
<dbReference type="PANTHER" id="PTHR35371">
    <property type="entry name" value="INNER MEMBRANE PROTEIN"/>
    <property type="match status" value="1"/>
</dbReference>
<name>A0AAV9X050_9PEZI</name>
<evidence type="ECO:0000256" key="1">
    <source>
        <dbReference type="ARBA" id="ARBA00004370"/>
    </source>
</evidence>
<sequence>MTYNYSLLSIAATWAISMGVHGYAVYVVRTSGVKIRYDNANPRNQWDRLKAKLPAEAYARSERAQAASANGLEVLGLWGLAVIAANVTKVPVSTLNKHSLFFIASRILYSILYCNISTLRSSPARSIVWLAGIATAMRLLWKASSMLQLHI</sequence>
<dbReference type="Pfam" id="PF01124">
    <property type="entry name" value="MAPEG"/>
    <property type="match status" value="1"/>
</dbReference>
<dbReference type="Gene3D" id="1.20.120.550">
    <property type="entry name" value="Membrane associated eicosanoid/glutathione metabolism-like domain"/>
    <property type="match status" value="1"/>
</dbReference>
<reference evidence="6 7" key="1">
    <citation type="submission" date="2019-10" db="EMBL/GenBank/DDBJ databases">
        <authorList>
            <person name="Palmer J.M."/>
        </authorList>
    </citation>
    <scope>NUCLEOTIDE SEQUENCE [LARGE SCALE GENOMIC DNA]</scope>
    <source>
        <strain evidence="6 7">TWF694</strain>
    </source>
</reference>
<organism evidence="6 7">
    <name type="scientific">Orbilia ellipsospora</name>
    <dbReference type="NCBI Taxonomy" id="2528407"/>
    <lineage>
        <taxon>Eukaryota</taxon>
        <taxon>Fungi</taxon>
        <taxon>Dikarya</taxon>
        <taxon>Ascomycota</taxon>
        <taxon>Pezizomycotina</taxon>
        <taxon>Orbiliomycetes</taxon>
        <taxon>Orbiliales</taxon>
        <taxon>Orbiliaceae</taxon>
        <taxon>Orbilia</taxon>
    </lineage>
</organism>
<accession>A0AAV9X050</accession>
<dbReference type="PANTHER" id="PTHR35371:SF1">
    <property type="entry name" value="BLR7753 PROTEIN"/>
    <property type="match status" value="1"/>
</dbReference>
<dbReference type="Proteomes" id="UP001365542">
    <property type="component" value="Unassembled WGS sequence"/>
</dbReference>
<keyword evidence="7" id="KW-1185">Reference proteome</keyword>
<evidence type="ECO:0000256" key="2">
    <source>
        <dbReference type="ARBA" id="ARBA00022692"/>
    </source>
</evidence>
<evidence type="ECO:0000256" key="3">
    <source>
        <dbReference type="ARBA" id="ARBA00022989"/>
    </source>
</evidence>
<dbReference type="InterPro" id="IPR001129">
    <property type="entry name" value="Membr-assoc_MAPEG"/>
</dbReference>
<keyword evidence="2 5" id="KW-0812">Transmembrane</keyword>
<keyword evidence="3 5" id="KW-1133">Transmembrane helix</keyword>
<proteinExistence type="predicted"/>
<keyword evidence="4 5" id="KW-0472">Membrane</keyword>
<comment type="subcellular location">
    <subcellularLocation>
        <location evidence="1">Membrane</location>
    </subcellularLocation>
</comment>
<gene>
    <name evidence="6" type="ORF">TWF694_002933</name>
</gene>